<feature type="region of interest" description="Disordered" evidence="1">
    <location>
        <begin position="284"/>
        <end position="315"/>
    </location>
</feature>
<dbReference type="GO" id="GO:0031267">
    <property type="term" value="F:small GTPase binding"/>
    <property type="evidence" value="ECO:0007669"/>
    <property type="project" value="TreeGrafter"/>
</dbReference>
<evidence type="ECO:0000259" key="2">
    <source>
        <dbReference type="Pfam" id="PF00566"/>
    </source>
</evidence>
<dbReference type="Proteomes" id="UP000028828">
    <property type="component" value="Unassembled WGS sequence"/>
</dbReference>
<dbReference type="InterPro" id="IPR000195">
    <property type="entry name" value="Rab-GAP-TBC_dom"/>
</dbReference>
<dbReference type="PANTHER" id="PTHR47219">
    <property type="entry name" value="RAB GTPASE-ACTIVATING PROTEIN 1-LIKE"/>
    <property type="match status" value="1"/>
</dbReference>
<dbReference type="EMBL" id="AEYI02001003">
    <property type="protein sequence ID" value="KFG42621.1"/>
    <property type="molecule type" value="Genomic_DNA"/>
</dbReference>
<dbReference type="PANTHER" id="PTHR47219:SF9">
    <property type="entry name" value="GTPASE ACTIVATING PROTEIN AND CENTROSOME-ASSOCIATED, ISOFORM B"/>
    <property type="match status" value="1"/>
</dbReference>
<feature type="compositionally biased region" description="Basic and acidic residues" evidence="1">
    <location>
        <begin position="284"/>
        <end position="299"/>
    </location>
</feature>
<feature type="domain" description="Rab-GAP TBC" evidence="2">
    <location>
        <begin position="70"/>
        <end position="221"/>
    </location>
</feature>
<dbReference type="AlphaFoldDB" id="A0A086KE03"/>
<proteinExistence type="predicted"/>
<dbReference type="SUPFAM" id="SSF47923">
    <property type="entry name" value="Ypt/Rab-GAP domain of gyp1p"/>
    <property type="match status" value="2"/>
</dbReference>
<dbReference type="Gene3D" id="1.10.472.80">
    <property type="entry name" value="Ypt/Rab-GAP domain of gyp1p, domain 3"/>
    <property type="match status" value="1"/>
</dbReference>
<dbReference type="VEuPathDB" id="ToxoDB:TGP89_226550"/>
<dbReference type="InterPro" id="IPR050302">
    <property type="entry name" value="Rab_GAP_TBC_domain"/>
</dbReference>
<comment type="caution">
    <text evidence="3">The sequence shown here is derived from an EMBL/GenBank/DDBJ whole genome shotgun (WGS) entry which is preliminary data.</text>
</comment>
<evidence type="ECO:0000256" key="1">
    <source>
        <dbReference type="SAM" id="MobiDB-lite"/>
    </source>
</evidence>
<evidence type="ECO:0000313" key="3">
    <source>
        <dbReference type="EMBL" id="KFG42621.1"/>
    </source>
</evidence>
<protein>
    <submittedName>
        <fullName evidence="3">TBC domain containing protein</fullName>
    </submittedName>
</protein>
<organism evidence="3 4">
    <name type="scientific">Toxoplasma gondii p89</name>
    <dbReference type="NCBI Taxonomy" id="943119"/>
    <lineage>
        <taxon>Eukaryota</taxon>
        <taxon>Sar</taxon>
        <taxon>Alveolata</taxon>
        <taxon>Apicomplexa</taxon>
        <taxon>Conoidasida</taxon>
        <taxon>Coccidia</taxon>
        <taxon>Eucoccidiorida</taxon>
        <taxon>Eimeriorina</taxon>
        <taxon>Sarcocystidae</taxon>
        <taxon>Toxoplasma</taxon>
    </lineage>
</organism>
<feature type="compositionally biased region" description="Acidic residues" evidence="1">
    <location>
        <begin position="302"/>
        <end position="315"/>
    </location>
</feature>
<dbReference type="SMR" id="A0A086KE03"/>
<gene>
    <name evidence="3" type="ORF">TGP89_226550</name>
</gene>
<sequence>MIGSEEFWKTEADAPLLNRNADFVSKENAAEMIERARKLVDLIESGAGTDVSIELVPDCGDEGARRIFVLDAERTFKDPKHREQMVSVLQSLWPELQDYHQGLGFLVAFLLLYLPPEDVAKVAIGLHRDYVPGYFKSAPAAYVRDARVYQKLMHKFFPEVATTIEDLTCPEAYVSKWFIGMNVHVLTFEAMMLFLEAFLEKKDTFLFQFGLALLKNVQPDLVATKDVSKTLAILRLDQSLYPNTKQAEGSDQPGSFFTRIVEDAINFDLGDADIEKLREEAMEEMRLEEEKRKEREKQLGLDSDDEIVFSDEEDE</sequence>
<reference evidence="3 4" key="1">
    <citation type="submission" date="2014-03" db="EMBL/GenBank/DDBJ databases">
        <authorList>
            <person name="Sibley D."/>
            <person name="Venepally P."/>
            <person name="Karamycheva S."/>
            <person name="Hadjithomas M."/>
            <person name="Khan A."/>
            <person name="Brunk B."/>
            <person name="Roos D."/>
            <person name="Caler E."/>
            <person name="Lorenzi H."/>
        </authorList>
    </citation>
    <scope>NUCLEOTIDE SEQUENCE [LARGE SCALE GENOMIC DNA]</scope>
    <source>
        <strain evidence="4">p89</strain>
    </source>
</reference>
<dbReference type="Pfam" id="PF00566">
    <property type="entry name" value="RabGAP-TBC"/>
    <property type="match status" value="1"/>
</dbReference>
<dbReference type="InterPro" id="IPR035969">
    <property type="entry name" value="Rab-GAP_TBC_sf"/>
</dbReference>
<name>A0A086KE03_TOXGO</name>
<dbReference type="GO" id="GO:0005096">
    <property type="term" value="F:GTPase activator activity"/>
    <property type="evidence" value="ECO:0007669"/>
    <property type="project" value="TreeGrafter"/>
</dbReference>
<dbReference type="OrthoDB" id="294251at2759"/>
<accession>A0A086KE03</accession>
<evidence type="ECO:0000313" key="4">
    <source>
        <dbReference type="Proteomes" id="UP000028828"/>
    </source>
</evidence>